<reference evidence="2" key="1">
    <citation type="submission" date="2023-01" db="EMBL/GenBank/DDBJ databases">
        <title>Genome assembly of the deep-sea coral Lophelia pertusa.</title>
        <authorList>
            <person name="Herrera S."/>
            <person name="Cordes E."/>
        </authorList>
    </citation>
    <scope>NUCLEOTIDE SEQUENCE</scope>
    <source>
        <strain evidence="2">USNM1676648</strain>
        <tissue evidence="2">Polyp</tissue>
    </source>
</reference>
<organism evidence="2 3">
    <name type="scientific">Desmophyllum pertusum</name>
    <dbReference type="NCBI Taxonomy" id="174260"/>
    <lineage>
        <taxon>Eukaryota</taxon>
        <taxon>Metazoa</taxon>
        <taxon>Cnidaria</taxon>
        <taxon>Anthozoa</taxon>
        <taxon>Hexacorallia</taxon>
        <taxon>Scleractinia</taxon>
        <taxon>Caryophylliina</taxon>
        <taxon>Caryophylliidae</taxon>
        <taxon>Desmophyllum</taxon>
    </lineage>
</organism>
<accession>A0A9W9YYT2</accession>
<proteinExistence type="predicted"/>
<gene>
    <name evidence="1" type="ORF">OS493_034077</name>
    <name evidence="2" type="ORF">OS493_034078</name>
</gene>
<sequence>MYLSYKRYIAGRLGNAILLGIFHQWKVDFVADSLCVQCLRSEFHVRVDVYFNDMYSSHSLLSCCESVPPSSLESKANFNIYLNIVVIVFGTDCSSWICRISRRTLQCEAHLLPLALQ</sequence>
<name>A0A9W9YYT2_9CNID</name>
<comment type="caution">
    <text evidence="2">The sequence shown here is derived from an EMBL/GenBank/DDBJ whole genome shotgun (WGS) entry which is preliminary data.</text>
</comment>
<keyword evidence="3" id="KW-1185">Reference proteome</keyword>
<dbReference type="EMBL" id="MU826872">
    <property type="protein sequence ID" value="KAJ7370149.1"/>
    <property type="molecule type" value="Genomic_DNA"/>
</dbReference>
<dbReference type="Proteomes" id="UP001163046">
    <property type="component" value="Unassembled WGS sequence"/>
</dbReference>
<dbReference type="EMBL" id="MU826872">
    <property type="protein sequence ID" value="KAJ7370148.1"/>
    <property type="molecule type" value="Genomic_DNA"/>
</dbReference>
<dbReference type="AlphaFoldDB" id="A0A9W9YYT2"/>
<evidence type="ECO:0000313" key="3">
    <source>
        <dbReference type="Proteomes" id="UP001163046"/>
    </source>
</evidence>
<evidence type="ECO:0000313" key="2">
    <source>
        <dbReference type="EMBL" id="KAJ7370149.1"/>
    </source>
</evidence>
<protein>
    <submittedName>
        <fullName evidence="2">Uncharacterized protein</fullName>
    </submittedName>
</protein>
<evidence type="ECO:0000313" key="1">
    <source>
        <dbReference type="EMBL" id="KAJ7370148.1"/>
    </source>
</evidence>